<comment type="similarity">
    <text evidence="9">Belongs to the class-I pyridoxal-phosphate-dependent aminotransferase family. LL-diaminopimelate aminotransferase subfamily.</text>
</comment>
<feature type="binding site" evidence="9">
    <location>
        <begin position="108"/>
        <end position="109"/>
    </location>
    <ligand>
        <name>pyridoxal 5'-phosphate</name>
        <dbReference type="ChEBI" id="CHEBI:597326"/>
    </ligand>
</feature>
<feature type="binding site" evidence="9">
    <location>
        <begin position="235"/>
        <end position="237"/>
    </location>
    <ligand>
        <name>pyridoxal 5'-phosphate</name>
        <dbReference type="ChEBI" id="CHEBI:597326"/>
    </ligand>
</feature>
<dbReference type="AlphaFoldDB" id="A0A9D1V250"/>
<feature type="binding site" evidence="9">
    <location>
        <position position="109"/>
    </location>
    <ligand>
        <name>substrate</name>
    </ligand>
</feature>
<comment type="cofactor">
    <cofactor evidence="1 9">
        <name>pyridoxal 5'-phosphate</name>
        <dbReference type="ChEBI" id="CHEBI:597326"/>
    </cofactor>
</comment>
<evidence type="ECO:0000256" key="8">
    <source>
        <dbReference type="ARBA" id="ARBA00051934"/>
    </source>
</evidence>
<reference evidence="11" key="1">
    <citation type="journal article" date="2021" name="PeerJ">
        <title>Extensive microbial diversity within the chicken gut microbiome revealed by metagenomics and culture.</title>
        <authorList>
            <person name="Gilroy R."/>
            <person name="Ravi A."/>
            <person name="Getino M."/>
            <person name="Pursley I."/>
            <person name="Horton D.L."/>
            <person name="Alikhan N.F."/>
            <person name="Baker D."/>
            <person name="Gharbi K."/>
            <person name="Hall N."/>
            <person name="Watson M."/>
            <person name="Adriaenssens E.M."/>
            <person name="Foster-Nyarko E."/>
            <person name="Jarju S."/>
            <person name="Secka A."/>
            <person name="Antonio M."/>
            <person name="Oren A."/>
            <person name="Chaudhuri R.R."/>
            <person name="La Ragione R."/>
            <person name="Hildebrand F."/>
            <person name="Pallen M.J."/>
        </authorList>
    </citation>
    <scope>NUCLEOTIDE SEQUENCE</scope>
    <source>
        <strain evidence="11">2239</strain>
    </source>
</reference>
<dbReference type="CDD" id="cd00609">
    <property type="entry name" value="AAT_like"/>
    <property type="match status" value="1"/>
</dbReference>
<dbReference type="FunFam" id="3.40.640.10:FF:000099">
    <property type="entry name" value="LL-diaminopimelate aminotransferase, chloroplastic"/>
    <property type="match status" value="1"/>
</dbReference>
<feature type="modified residue" description="N6-(pyridoxal phosphate)lysine" evidence="9">
    <location>
        <position position="238"/>
    </location>
</feature>
<feature type="binding site" evidence="9">
    <location>
        <position position="132"/>
    </location>
    <ligand>
        <name>pyridoxal 5'-phosphate</name>
        <dbReference type="ChEBI" id="CHEBI:597326"/>
    </ligand>
</feature>
<organism evidence="11 12">
    <name type="scientific">Candidatus Allofournierella pullicola</name>
    <dbReference type="NCBI Taxonomy" id="2838596"/>
    <lineage>
        <taxon>Bacteria</taxon>
        <taxon>Bacillati</taxon>
        <taxon>Bacillota</taxon>
        <taxon>Clostridia</taxon>
        <taxon>Eubacteriales</taxon>
        <taxon>Oscillospiraceae</taxon>
        <taxon>Allofournierella</taxon>
    </lineage>
</organism>
<dbReference type="PANTHER" id="PTHR43144">
    <property type="entry name" value="AMINOTRANSFERASE"/>
    <property type="match status" value="1"/>
</dbReference>
<protein>
    <recommendedName>
        <fullName evidence="4 9">LL-diaminopimelate aminotransferase</fullName>
        <shortName evidence="9">DAP-AT</shortName>
        <shortName evidence="9">DAP-aminotransferase</shortName>
        <shortName evidence="9">LL-DAP-aminotransferase</shortName>
        <ecNumber evidence="3 9">2.6.1.83</ecNumber>
    </recommendedName>
</protein>
<comment type="subunit">
    <text evidence="9">Homodimer.</text>
</comment>
<comment type="pathway">
    <text evidence="2 9">Amino-acid biosynthesis; L-lysine biosynthesis via DAP pathway; LL-2,6-diaminopimelate from (S)-tetrahydrodipicolinate (aminotransferase route): step 1/1.</text>
</comment>
<accession>A0A9D1V250</accession>
<evidence type="ECO:0000256" key="4">
    <source>
        <dbReference type="ARBA" id="ARBA00018052"/>
    </source>
</evidence>
<feature type="binding site" evidence="9">
    <location>
        <position position="276"/>
    </location>
    <ligand>
        <name>substrate</name>
    </ligand>
</feature>
<feature type="binding site" evidence="9">
    <location>
        <position position="208"/>
    </location>
    <ligand>
        <name>pyridoxal 5'-phosphate</name>
        <dbReference type="ChEBI" id="CHEBI:597326"/>
    </ligand>
</feature>
<feature type="binding site" evidence="9">
    <location>
        <position position="16"/>
    </location>
    <ligand>
        <name>substrate</name>
    </ligand>
</feature>
<evidence type="ECO:0000256" key="9">
    <source>
        <dbReference type="HAMAP-Rule" id="MF_01642"/>
    </source>
</evidence>
<dbReference type="GO" id="GO:0030170">
    <property type="term" value="F:pyridoxal phosphate binding"/>
    <property type="evidence" value="ECO:0007669"/>
    <property type="project" value="UniProtKB-UniRule"/>
</dbReference>
<dbReference type="SUPFAM" id="SSF53383">
    <property type="entry name" value="PLP-dependent transferases"/>
    <property type="match status" value="1"/>
</dbReference>
<comment type="catalytic activity">
    <reaction evidence="8 9">
        <text>(2S,6S)-2,6-diaminopimelate + 2-oxoglutarate = (S)-2,3,4,5-tetrahydrodipicolinate + L-glutamate + H2O + H(+)</text>
        <dbReference type="Rhea" id="RHEA:23988"/>
        <dbReference type="ChEBI" id="CHEBI:15377"/>
        <dbReference type="ChEBI" id="CHEBI:15378"/>
        <dbReference type="ChEBI" id="CHEBI:16810"/>
        <dbReference type="ChEBI" id="CHEBI:16845"/>
        <dbReference type="ChEBI" id="CHEBI:29985"/>
        <dbReference type="ChEBI" id="CHEBI:57609"/>
        <dbReference type="EC" id="2.6.1.83"/>
    </reaction>
</comment>
<evidence type="ECO:0000256" key="6">
    <source>
        <dbReference type="ARBA" id="ARBA00022679"/>
    </source>
</evidence>
<evidence type="ECO:0000259" key="10">
    <source>
        <dbReference type="Pfam" id="PF00155"/>
    </source>
</evidence>
<evidence type="ECO:0000256" key="1">
    <source>
        <dbReference type="ARBA" id="ARBA00001933"/>
    </source>
</evidence>
<evidence type="ECO:0000256" key="3">
    <source>
        <dbReference type="ARBA" id="ARBA00013138"/>
    </source>
</evidence>
<dbReference type="EC" id="2.6.1.83" evidence="3 9"/>
<evidence type="ECO:0000313" key="11">
    <source>
        <dbReference type="EMBL" id="HIX04711.1"/>
    </source>
</evidence>
<comment type="function">
    <text evidence="9">Involved in the synthesis of meso-diaminopimelate (m-DAP or DL-DAP), required for both lysine and peptidoglycan biosynthesis. Catalyzes the direct conversion of tetrahydrodipicolinate to LL-diaminopimelate.</text>
</comment>
<dbReference type="InterPro" id="IPR015422">
    <property type="entry name" value="PyrdxlP-dep_Trfase_small"/>
</dbReference>
<reference evidence="11" key="2">
    <citation type="submission" date="2021-04" db="EMBL/GenBank/DDBJ databases">
        <authorList>
            <person name="Gilroy R."/>
        </authorList>
    </citation>
    <scope>NUCLEOTIDE SEQUENCE</scope>
    <source>
        <strain evidence="11">2239</strain>
    </source>
</reference>
<sequence>MDHIINHSFDAIPKSYLFSEVARRVAAFRAAHPESELIPMGIGDVTRPLRRPVIEALKKAAEEQAHADSFHGYGPEQGYDFLREAVLRHYAGFGVRLALEDIFISDGAKSDLGNLPDLFSENCVVLLPDPVYPVYRDSNLMAGRKVKYLAATRENGFAPLPGKDTRGDLVYLCSPANPTGAAYTREQLKLWVDWALASGAVILYDAAYECFIQDDLPHSIYEVEGARECAIEVCSLSKTAGFTGMRCGYTIVPHELAREGQNLHDLWLRRQCTKMNGVAYPIQRAAEAVFTAEGMAACKEDIAAYLRAAAIVADTLDELGVWYCGGKNSPYIWMECPKGLDSWQFFDALLEEAGIIGTPGCGFGEQGEGYFRLSAFSGEANARAAMERLRAWLQS</sequence>
<dbReference type="NCBIfam" id="TIGR03542">
    <property type="entry name" value="DAPAT_plant"/>
    <property type="match status" value="1"/>
</dbReference>
<feature type="binding site" evidence="9">
    <location>
        <position position="73"/>
    </location>
    <ligand>
        <name>pyridoxal 5'-phosphate</name>
        <dbReference type="ChEBI" id="CHEBI:597326"/>
    </ligand>
</feature>
<dbReference type="EMBL" id="DXFW01000003">
    <property type="protein sequence ID" value="HIX04711.1"/>
    <property type="molecule type" value="Genomic_DNA"/>
</dbReference>
<dbReference type="HAMAP" id="MF_01642">
    <property type="entry name" value="DapL_aminotrans_1"/>
    <property type="match status" value="1"/>
</dbReference>
<dbReference type="InterPro" id="IPR019942">
    <property type="entry name" value="DapL/ALD1"/>
</dbReference>
<feature type="binding site" evidence="9">
    <location>
        <position position="132"/>
    </location>
    <ligand>
        <name>substrate</name>
    </ligand>
</feature>
<dbReference type="InterPro" id="IPR015421">
    <property type="entry name" value="PyrdxlP-dep_Trfase_major"/>
</dbReference>
<feature type="domain" description="Aminotransferase class I/classII large" evidence="10">
    <location>
        <begin position="36"/>
        <end position="387"/>
    </location>
</feature>
<keyword evidence="7 9" id="KW-0663">Pyridoxal phosphate</keyword>
<dbReference type="Gene3D" id="3.40.640.10">
    <property type="entry name" value="Type I PLP-dependent aspartate aminotransferase-like (Major domain)"/>
    <property type="match status" value="1"/>
</dbReference>
<dbReference type="Proteomes" id="UP000824193">
    <property type="component" value="Unassembled WGS sequence"/>
</dbReference>
<dbReference type="Pfam" id="PF00155">
    <property type="entry name" value="Aminotran_1_2"/>
    <property type="match status" value="1"/>
</dbReference>
<evidence type="ECO:0000313" key="12">
    <source>
        <dbReference type="Proteomes" id="UP000824193"/>
    </source>
</evidence>
<dbReference type="InterPro" id="IPR015424">
    <property type="entry name" value="PyrdxlP-dep_Trfase"/>
</dbReference>
<dbReference type="GO" id="GO:0010285">
    <property type="term" value="F:L,L-diaminopimelate aminotransferase activity"/>
    <property type="evidence" value="ECO:0007669"/>
    <property type="project" value="UniProtKB-UniRule"/>
</dbReference>
<feature type="binding site" evidence="9">
    <location>
        <position position="177"/>
    </location>
    <ligand>
        <name>substrate</name>
    </ligand>
</feature>
<keyword evidence="5 9" id="KW-0032">Aminotransferase</keyword>
<dbReference type="InterPro" id="IPR004839">
    <property type="entry name" value="Aminotransferase_I/II_large"/>
</dbReference>
<evidence type="ECO:0000256" key="5">
    <source>
        <dbReference type="ARBA" id="ARBA00022576"/>
    </source>
</evidence>
<evidence type="ECO:0000256" key="2">
    <source>
        <dbReference type="ARBA" id="ARBA00004982"/>
    </source>
</evidence>
<feature type="binding site" evidence="9">
    <location>
        <position position="43"/>
    </location>
    <ligand>
        <name>substrate</name>
    </ligand>
</feature>
<name>A0A9D1V250_9FIRM</name>
<feature type="binding site" evidence="9">
    <location>
        <position position="276"/>
    </location>
    <ligand>
        <name>pyridoxal 5'-phosphate</name>
        <dbReference type="ChEBI" id="CHEBI:597326"/>
    </ligand>
</feature>
<keyword evidence="6 9" id="KW-0808">Transferase</keyword>
<feature type="binding site" evidence="9">
    <location>
        <position position="177"/>
    </location>
    <ligand>
        <name>pyridoxal 5'-phosphate</name>
        <dbReference type="ChEBI" id="CHEBI:597326"/>
    </ligand>
</feature>
<feature type="binding site" evidence="9">
    <location>
        <position position="246"/>
    </location>
    <ligand>
        <name>pyridoxal 5'-phosphate</name>
        <dbReference type="ChEBI" id="CHEBI:597326"/>
    </ligand>
</feature>
<comment type="caution">
    <text evidence="11">The sequence shown here is derived from an EMBL/GenBank/DDBJ whole genome shotgun (WGS) entry which is preliminary data.</text>
</comment>
<proteinExistence type="inferred from homology"/>
<dbReference type="Gene3D" id="3.90.1150.10">
    <property type="entry name" value="Aspartate Aminotransferase, domain 1"/>
    <property type="match status" value="1"/>
</dbReference>
<feature type="binding site" evidence="9">
    <location>
        <position position="372"/>
    </location>
    <ligand>
        <name>substrate</name>
    </ligand>
</feature>
<gene>
    <name evidence="9" type="primary">dapL</name>
    <name evidence="11" type="ORF">H9865_01175</name>
</gene>
<dbReference type="GO" id="GO:0033362">
    <property type="term" value="P:lysine biosynthetic process via diaminopimelate, diaminopimelate-aminotransferase pathway"/>
    <property type="evidence" value="ECO:0007669"/>
    <property type="project" value="UniProtKB-UniRule"/>
</dbReference>
<evidence type="ECO:0000256" key="7">
    <source>
        <dbReference type="ARBA" id="ARBA00022898"/>
    </source>
</evidence>